<dbReference type="Proteomes" id="UP000185109">
    <property type="component" value="Plasmid pRsp8C3b"/>
</dbReference>
<protein>
    <submittedName>
        <fullName evidence="1">Uncharacterized protein</fullName>
    </submittedName>
</protein>
<evidence type="ECO:0000313" key="2">
    <source>
        <dbReference type="Proteomes" id="UP000185109"/>
    </source>
</evidence>
<geneLocation type="plasmid" evidence="2">
    <name>prsp8c3b</name>
</geneLocation>
<sequence>MTFQLCRNRTLQLCGYSSCQSRIGLRRCRPVRNATLAPMISPRSDRLGRVERAERGRVKEHLFGFSFLNSNCSVAG</sequence>
<dbReference type="AlphaFoldDB" id="A0A1L5PBU9"/>
<organism evidence="1 2">
    <name type="scientific">Rhizobium etli 8C-3</name>
    <dbReference type="NCBI Taxonomy" id="538025"/>
    <lineage>
        <taxon>Bacteria</taxon>
        <taxon>Pseudomonadati</taxon>
        <taxon>Pseudomonadota</taxon>
        <taxon>Alphaproteobacteria</taxon>
        <taxon>Hyphomicrobiales</taxon>
        <taxon>Rhizobiaceae</taxon>
        <taxon>Rhizobium/Agrobacterium group</taxon>
        <taxon>Rhizobium</taxon>
    </lineage>
</organism>
<name>A0A1L5PBU9_RHIET</name>
<evidence type="ECO:0000313" key="1">
    <source>
        <dbReference type="EMBL" id="APO77570.1"/>
    </source>
</evidence>
<proteinExistence type="predicted"/>
<dbReference type="EMBL" id="CP017243">
    <property type="protein sequence ID" value="APO77570.1"/>
    <property type="molecule type" value="Genomic_DNA"/>
</dbReference>
<keyword evidence="1" id="KW-0614">Plasmid</keyword>
<accession>A0A1L5PBU9</accession>
<reference evidence="1 2" key="1">
    <citation type="submission" date="2016-09" db="EMBL/GenBank/DDBJ databases">
        <title>The complete genome sequences of Rhizobium gallicum, symbiovars gallicum and phaseoli, symbionts associated to common bean (Phaseolus vulgaris).</title>
        <authorList>
            <person name="Bustos P."/>
            <person name="Santamaria R.I."/>
            <person name="Perez-Carrascal O.M."/>
            <person name="Juarez S."/>
            <person name="Lozano L."/>
            <person name="Martinez-Flores I."/>
            <person name="Martinez-Romero E."/>
            <person name="Cevallos M."/>
            <person name="Romero D."/>
            <person name="Davila G."/>
            <person name="Gonzalez V."/>
        </authorList>
    </citation>
    <scope>NUCLEOTIDE SEQUENCE [LARGE SCALE GENOMIC DNA]</scope>
    <source>
        <strain evidence="1 2">8C-3</strain>
        <plasmid evidence="2">Plasmid prsp8c3b</plasmid>
    </source>
</reference>
<gene>
    <name evidence="1" type="ORF">AM571_PB00285</name>
</gene>